<reference evidence="7" key="3">
    <citation type="submission" date="2023-05" db="EMBL/GenBank/DDBJ databases">
        <authorList>
            <person name="Smith C.H."/>
        </authorList>
    </citation>
    <scope>NUCLEOTIDE SEQUENCE</scope>
    <source>
        <strain evidence="7">CHS0354</strain>
        <tissue evidence="7">Mantle</tissue>
    </source>
</reference>
<dbReference type="Proteomes" id="UP001195483">
    <property type="component" value="Unassembled WGS sequence"/>
</dbReference>
<dbReference type="GO" id="GO:0005737">
    <property type="term" value="C:cytoplasm"/>
    <property type="evidence" value="ECO:0007669"/>
    <property type="project" value="TreeGrafter"/>
</dbReference>
<dbReference type="EMBL" id="JAEAOA010001358">
    <property type="protein sequence ID" value="KAK3599861.1"/>
    <property type="molecule type" value="Genomic_DNA"/>
</dbReference>
<keyword evidence="8" id="KW-1185">Reference proteome</keyword>
<evidence type="ECO:0000313" key="8">
    <source>
        <dbReference type="Proteomes" id="UP001195483"/>
    </source>
</evidence>
<dbReference type="FunFam" id="3.10.50.40:FF:000025">
    <property type="entry name" value="Peptidylprolyl isomerase"/>
    <property type="match status" value="1"/>
</dbReference>
<keyword evidence="4 5" id="KW-0413">Isomerase</keyword>
<evidence type="ECO:0000259" key="6">
    <source>
        <dbReference type="PROSITE" id="PS50059"/>
    </source>
</evidence>
<comment type="catalytic activity">
    <reaction evidence="1 5">
        <text>[protein]-peptidylproline (omega=180) = [protein]-peptidylproline (omega=0)</text>
        <dbReference type="Rhea" id="RHEA:16237"/>
        <dbReference type="Rhea" id="RHEA-COMP:10747"/>
        <dbReference type="Rhea" id="RHEA-COMP:10748"/>
        <dbReference type="ChEBI" id="CHEBI:83833"/>
        <dbReference type="ChEBI" id="CHEBI:83834"/>
        <dbReference type="EC" id="5.2.1.8"/>
    </reaction>
</comment>
<evidence type="ECO:0000256" key="1">
    <source>
        <dbReference type="ARBA" id="ARBA00000971"/>
    </source>
</evidence>
<dbReference type="SUPFAM" id="SSF54534">
    <property type="entry name" value="FKBP-like"/>
    <property type="match status" value="1"/>
</dbReference>
<dbReference type="InterPro" id="IPR050689">
    <property type="entry name" value="FKBP-type_PPIase"/>
</dbReference>
<dbReference type="InterPro" id="IPR046357">
    <property type="entry name" value="PPIase_dom_sf"/>
</dbReference>
<accession>A0AAE0SXQ7</accession>
<dbReference type="InterPro" id="IPR001179">
    <property type="entry name" value="PPIase_FKBP_dom"/>
</dbReference>
<sequence>MGVTIQELSKGDGATFPKPGQIVSIHYTGMFENGTKFDSSRDRGKPFKFQLGKDQVLKGWEEGLSKMSLGQRVRLICPPEVAYGKRGYPGVYPL</sequence>
<gene>
    <name evidence="7" type="ORF">CHS0354_022433</name>
</gene>
<reference evidence="7" key="1">
    <citation type="journal article" date="2021" name="Genome Biol. Evol.">
        <title>A High-Quality Reference Genome for a Parasitic Bivalve with Doubly Uniparental Inheritance (Bivalvia: Unionida).</title>
        <authorList>
            <person name="Smith C.H."/>
        </authorList>
    </citation>
    <scope>NUCLEOTIDE SEQUENCE</scope>
    <source>
        <strain evidence="7">CHS0354</strain>
    </source>
</reference>
<evidence type="ECO:0000256" key="5">
    <source>
        <dbReference type="PROSITE-ProRule" id="PRU00277"/>
    </source>
</evidence>
<organism evidence="7 8">
    <name type="scientific">Potamilus streckersoni</name>
    <dbReference type="NCBI Taxonomy" id="2493646"/>
    <lineage>
        <taxon>Eukaryota</taxon>
        <taxon>Metazoa</taxon>
        <taxon>Spiralia</taxon>
        <taxon>Lophotrochozoa</taxon>
        <taxon>Mollusca</taxon>
        <taxon>Bivalvia</taxon>
        <taxon>Autobranchia</taxon>
        <taxon>Heteroconchia</taxon>
        <taxon>Palaeoheterodonta</taxon>
        <taxon>Unionida</taxon>
        <taxon>Unionoidea</taxon>
        <taxon>Unionidae</taxon>
        <taxon>Ambleminae</taxon>
        <taxon>Lampsilini</taxon>
        <taxon>Potamilus</taxon>
    </lineage>
</organism>
<name>A0AAE0SXQ7_9BIVA</name>
<protein>
    <recommendedName>
        <fullName evidence="2 5">peptidylprolyl isomerase</fullName>
        <ecNumber evidence="2 5">5.2.1.8</ecNumber>
    </recommendedName>
</protein>
<dbReference type="PROSITE" id="PS50059">
    <property type="entry name" value="FKBP_PPIASE"/>
    <property type="match status" value="1"/>
</dbReference>
<comment type="caution">
    <text evidence="7">The sequence shown here is derived from an EMBL/GenBank/DDBJ whole genome shotgun (WGS) entry which is preliminary data.</text>
</comment>
<dbReference type="PANTHER" id="PTHR10516">
    <property type="entry name" value="PEPTIDYL-PROLYL CIS-TRANS ISOMERASE"/>
    <property type="match status" value="1"/>
</dbReference>
<reference evidence="7" key="2">
    <citation type="journal article" date="2021" name="Genome Biol. Evol.">
        <title>Developing a high-quality reference genome for a parasitic bivalve with doubly uniparental inheritance (Bivalvia: Unionida).</title>
        <authorList>
            <person name="Smith C.H."/>
        </authorList>
    </citation>
    <scope>NUCLEOTIDE SEQUENCE</scope>
    <source>
        <strain evidence="7">CHS0354</strain>
        <tissue evidence="7">Mantle</tissue>
    </source>
</reference>
<dbReference type="PANTHER" id="PTHR10516:SF443">
    <property type="entry name" value="FK506-BINDING PROTEIN 59-RELATED"/>
    <property type="match status" value="1"/>
</dbReference>
<proteinExistence type="predicted"/>
<evidence type="ECO:0000313" key="7">
    <source>
        <dbReference type="EMBL" id="KAK3599861.1"/>
    </source>
</evidence>
<feature type="domain" description="PPIase FKBP-type" evidence="6">
    <location>
        <begin position="20"/>
        <end position="94"/>
    </location>
</feature>
<evidence type="ECO:0000256" key="3">
    <source>
        <dbReference type="ARBA" id="ARBA00023110"/>
    </source>
</evidence>
<dbReference type="GO" id="GO:0003755">
    <property type="term" value="F:peptidyl-prolyl cis-trans isomerase activity"/>
    <property type="evidence" value="ECO:0007669"/>
    <property type="project" value="UniProtKB-KW"/>
</dbReference>
<evidence type="ECO:0000256" key="2">
    <source>
        <dbReference type="ARBA" id="ARBA00013194"/>
    </source>
</evidence>
<dbReference type="AlphaFoldDB" id="A0AAE0SXQ7"/>
<dbReference type="Pfam" id="PF00254">
    <property type="entry name" value="FKBP_C"/>
    <property type="match status" value="1"/>
</dbReference>
<dbReference type="EC" id="5.2.1.8" evidence="2 5"/>
<evidence type="ECO:0000256" key="4">
    <source>
        <dbReference type="ARBA" id="ARBA00023235"/>
    </source>
</evidence>
<dbReference type="Gene3D" id="3.10.50.40">
    <property type="match status" value="1"/>
</dbReference>
<keyword evidence="3 5" id="KW-0697">Rotamase</keyword>